<keyword evidence="1" id="KW-1133">Transmembrane helix</keyword>
<keyword evidence="1" id="KW-0472">Membrane</keyword>
<dbReference type="OrthoDB" id="1956824at2"/>
<dbReference type="RefSeq" id="WP_104371716.1">
    <property type="nucleotide sequence ID" value="NZ_BFAV01000092.1"/>
</dbReference>
<comment type="caution">
    <text evidence="3">The sequence shown here is derived from an EMBL/GenBank/DDBJ whole genome shotgun (WGS) entry which is preliminary data.</text>
</comment>
<dbReference type="InterPro" id="IPR009936">
    <property type="entry name" value="DUF1468"/>
</dbReference>
<feature type="transmembrane region" description="Helical" evidence="1">
    <location>
        <begin position="148"/>
        <end position="172"/>
    </location>
</feature>
<keyword evidence="1" id="KW-0812">Transmembrane</keyword>
<feature type="transmembrane region" description="Helical" evidence="1">
    <location>
        <begin position="38"/>
        <end position="56"/>
    </location>
</feature>
<gene>
    <name evidence="3" type="ORF">DCCM_2408</name>
</gene>
<evidence type="ECO:0000313" key="4">
    <source>
        <dbReference type="Proteomes" id="UP000239549"/>
    </source>
</evidence>
<dbReference type="Proteomes" id="UP000239549">
    <property type="component" value="Unassembled WGS sequence"/>
</dbReference>
<feature type="transmembrane region" description="Helical" evidence="1">
    <location>
        <begin position="76"/>
        <end position="95"/>
    </location>
</feature>
<accession>A0A2L2XAL7</accession>
<keyword evidence="4" id="KW-1185">Reference proteome</keyword>
<feature type="domain" description="DUF1468" evidence="2">
    <location>
        <begin position="43"/>
        <end position="174"/>
    </location>
</feature>
<dbReference type="Pfam" id="PF07331">
    <property type="entry name" value="TctB"/>
    <property type="match status" value="1"/>
</dbReference>
<organism evidence="3 4">
    <name type="scientific">Desulfocucumis palustris</name>
    <dbReference type="NCBI Taxonomy" id="1898651"/>
    <lineage>
        <taxon>Bacteria</taxon>
        <taxon>Bacillati</taxon>
        <taxon>Bacillota</taxon>
        <taxon>Clostridia</taxon>
        <taxon>Eubacteriales</taxon>
        <taxon>Desulfocucumaceae</taxon>
        <taxon>Desulfocucumis</taxon>
    </lineage>
</organism>
<dbReference type="EMBL" id="BFAV01000092">
    <property type="protein sequence ID" value="GBF33309.1"/>
    <property type="molecule type" value="Genomic_DNA"/>
</dbReference>
<proteinExistence type="predicted"/>
<dbReference type="AlphaFoldDB" id="A0A2L2XAL7"/>
<evidence type="ECO:0000313" key="3">
    <source>
        <dbReference type="EMBL" id="GBF33309.1"/>
    </source>
</evidence>
<name>A0A2L2XAL7_9FIRM</name>
<feature type="transmembrane region" description="Helical" evidence="1">
    <location>
        <begin position="116"/>
        <end position="142"/>
    </location>
</feature>
<evidence type="ECO:0000259" key="2">
    <source>
        <dbReference type="Pfam" id="PF07331"/>
    </source>
</evidence>
<reference evidence="4" key="1">
    <citation type="submission" date="2018-02" db="EMBL/GenBank/DDBJ databases">
        <title>Genome sequence of Desulfocucumis palustris strain NAW-5.</title>
        <authorList>
            <person name="Watanabe M."/>
            <person name="Kojima H."/>
            <person name="Fukui M."/>
        </authorList>
    </citation>
    <scope>NUCLEOTIDE SEQUENCE [LARGE SCALE GENOMIC DNA]</scope>
    <source>
        <strain evidence="4">NAW-5</strain>
    </source>
</reference>
<protein>
    <recommendedName>
        <fullName evidence="2">DUF1468 domain-containing protein</fullName>
    </recommendedName>
</protein>
<sequence length="175" mass="20167">MIISENTVYGWKNGSYFKKYPVFSWKHNWNRGGDSMRTANFGLSIIIFIVSIFLFVKTSSFPPSLQSGLPGPDFWPKFLLILLMCFCFLLFIITLREPEQKIDWQLKGIYKYIVLTAVYLVAMRPLGFLAATLLFVPIMLYLLGMRKWHLIVMVPLLFVAGVYLILEVLLGVTLV</sequence>
<evidence type="ECO:0000256" key="1">
    <source>
        <dbReference type="SAM" id="Phobius"/>
    </source>
</evidence>